<dbReference type="SUPFAM" id="SSF82153">
    <property type="entry name" value="FAS1 domain"/>
    <property type="match status" value="1"/>
</dbReference>
<sequence length="204" mass="22729">MKIKTILFISGFSVFTFTACENNEKKEQERARAEQVETEREEALADEEQRELEGNSIVVKTMEADSLTTLSNALKKADISETLRTDRGPFTVFAPTDAAFNELSQEKLDSLMMSENQDQLLDLLEYHVVEDEITADELSQQIQSNNGEYTFNTMAGEEITAMMSGDNIVLRDDSGNIATITQADLDASNGVVHVIDAVMMKKKS</sequence>
<evidence type="ECO:0000313" key="4">
    <source>
        <dbReference type="Proteomes" id="UP001245285"/>
    </source>
</evidence>
<reference evidence="3 4" key="1">
    <citation type="submission" date="2023-09" db="EMBL/GenBank/DDBJ databases">
        <authorList>
            <person name="Rey-Velasco X."/>
        </authorList>
    </citation>
    <scope>NUCLEOTIDE SEQUENCE [LARGE SCALE GENOMIC DNA]</scope>
    <source>
        <strain evidence="3 4">F260</strain>
    </source>
</reference>
<dbReference type="InterPro" id="IPR000782">
    <property type="entry name" value="FAS1_domain"/>
</dbReference>
<dbReference type="PANTHER" id="PTHR10900:SF77">
    <property type="entry name" value="FI19380P1"/>
    <property type="match status" value="1"/>
</dbReference>
<dbReference type="PROSITE" id="PS51257">
    <property type="entry name" value="PROKAR_LIPOPROTEIN"/>
    <property type="match status" value="1"/>
</dbReference>
<evidence type="ECO:0000259" key="2">
    <source>
        <dbReference type="PROSITE" id="PS50213"/>
    </source>
</evidence>
<protein>
    <submittedName>
        <fullName evidence="3">Fasciclin domain-containing protein</fullName>
    </submittedName>
</protein>
<gene>
    <name evidence="3" type="ORF">RM545_05420</name>
</gene>
<feature type="region of interest" description="Disordered" evidence="1">
    <location>
        <begin position="28"/>
        <end position="51"/>
    </location>
</feature>
<dbReference type="Pfam" id="PF02469">
    <property type="entry name" value="Fasciclin"/>
    <property type="match status" value="1"/>
</dbReference>
<dbReference type="PANTHER" id="PTHR10900">
    <property type="entry name" value="PERIOSTIN-RELATED"/>
    <property type="match status" value="1"/>
</dbReference>
<evidence type="ECO:0000313" key="3">
    <source>
        <dbReference type="EMBL" id="MDT0646122.1"/>
    </source>
</evidence>
<feature type="compositionally biased region" description="Basic and acidic residues" evidence="1">
    <location>
        <begin position="28"/>
        <end position="43"/>
    </location>
</feature>
<feature type="domain" description="FAS1" evidence="2">
    <location>
        <begin position="54"/>
        <end position="199"/>
    </location>
</feature>
<dbReference type="RefSeq" id="WP_311494301.1">
    <property type="nucleotide sequence ID" value="NZ_JAVRHO010000006.1"/>
</dbReference>
<dbReference type="Proteomes" id="UP001245285">
    <property type="component" value="Unassembled WGS sequence"/>
</dbReference>
<dbReference type="SMART" id="SM00554">
    <property type="entry name" value="FAS1"/>
    <property type="match status" value="1"/>
</dbReference>
<dbReference type="PROSITE" id="PS50213">
    <property type="entry name" value="FAS1"/>
    <property type="match status" value="1"/>
</dbReference>
<proteinExistence type="predicted"/>
<name>A0ABU3CIR6_9FLAO</name>
<keyword evidence="4" id="KW-1185">Reference proteome</keyword>
<dbReference type="InterPro" id="IPR036378">
    <property type="entry name" value="FAS1_dom_sf"/>
</dbReference>
<organism evidence="3 4">
    <name type="scientific">Autumnicola lenta</name>
    <dbReference type="NCBI Taxonomy" id="3075593"/>
    <lineage>
        <taxon>Bacteria</taxon>
        <taxon>Pseudomonadati</taxon>
        <taxon>Bacteroidota</taxon>
        <taxon>Flavobacteriia</taxon>
        <taxon>Flavobacteriales</taxon>
        <taxon>Flavobacteriaceae</taxon>
        <taxon>Autumnicola</taxon>
    </lineage>
</organism>
<dbReference type="Gene3D" id="2.30.180.10">
    <property type="entry name" value="FAS1 domain"/>
    <property type="match status" value="1"/>
</dbReference>
<dbReference type="InterPro" id="IPR050904">
    <property type="entry name" value="Adhesion/Biosynth-related"/>
</dbReference>
<accession>A0ABU3CIR6</accession>
<dbReference type="EMBL" id="JAVRHO010000006">
    <property type="protein sequence ID" value="MDT0646122.1"/>
    <property type="molecule type" value="Genomic_DNA"/>
</dbReference>
<comment type="caution">
    <text evidence="3">The sequence shown here is derived from an EMBL/GenBank/DDBJ whole genome shotgun (WGS) entry which is preliminary data.</text>
</comment>
<evidence type="ECO:0000256" key="1">
    <source>
        <dbReference type="SAM" id="MobiDB-lite"/>
    </source>
</evidence>